<dbReference type="Gene3D" id="1.10.220.150">
    <property type="entry name" value="Arf GTPase activating protein"/>
    <property type="match status" value="1"/>
</dbReference>
<feature type="compositionally biased region" description="Basic residues" evidence="8">
    <location>
        <begin position="395"/>
        <end position="415"/>
    </location>
</feature>
<name>A0A8S1IKS5_9CHLO</name>
<evidence type="ECO:0000313" key="11">
    <source>
        <dbReference type="EMBL" id="CAD7695412.1"/>
    </source>
</evidence>
<dbReference type="FunFam" id="1.10.220.150:FF:000009">
    <property type="entry name" value="stromal membrane-associated protein 1 isoform X1"/>
    <property type="match status" value="1"/>
</dbReference>
<dbReference type="InterPro" id="IPR013809">
    <property type="entry name" value="ENTH"/>
</dbReference>
<evidence type="ECO:0000256" key="6">
    <source>
        <dbReference type="ARBA" id="ARBA00023329"/>
    </source>
</evidence>
<feature type="region of interest" description="Disordered" evidence="8">
    <location>
        <begin position="176"/>
        <end position="245"/>
    </location>
</feature>
<evidence type="ECO:0000313" key="12">
    <source>
        <dbReference type="Proteomes" id="UP000708148"/>
    </source>
</evidence>
<feature type="compositionally biased region" description="Polar residues" evidence="8">
    <location>
        <begin position="199"/>
        <end position="212"/>
    </location>
</feature>
<dbReference type="InterPro" id="IPR038508">
    <property type="entry name" value="ArfGAP_dom_sf"/>
</dbReference>
<evidence type="ECO:0000256" key="4">
    <source>
        <dbReference type="ARBA" id="ARBA00022771"/>
    </source>
</evidence>
<protein>
    <submittedName>
        <fullName evidence="11">Uncharacterized protein</fullName>
    </submittedName>
</protein>
<feature type="region of interest" description="Disordered" evidence="8">
    <location>
        <begin position="490"/>
        <end position="513"/>
    </location>
</feature>
<feature type="region of interest" description="Disordered" evidence="8">
    <location>
        <begin position="601"/>
        <end position="649"/>
    </location>
</feature>
<dbReference type="Pfam" id="PF01412">
    <property type="entry name" value="ArfGap"/>
    <property type="match status" value="1"/>
</dbReference>
<evidence type="ECO:0000256" key="5">
    <source>
        <dbReference type="ARBA" id="ARBA00022833"/>
    </source>
</evidence>
<organism evidence="11 12">
    <name type="scientific">Ostreobium quekettii</name>
    <dbReference type="NCBI Taxonomy" id="121088"/>
    <lineage>
        <taxon>Eukaryota</taxon>
        <taxon>Viridiplantae</taxon>
        <taxon>Chlorophyta</taxon>
        <taxon>core chlorophytes</taxon>
        <taxon>Ulvophyceae</taxon>
        <taxon>TCBD clade</taxon>
        <taxon>Bryopsidales</taxon>
        <taxon>Ostreobineae</taxon>
        <taxon>Ostreobiaceae</taxon>
        <taxon>Ostreobium</taxon>
    </lineage>
</organism>
<keyword evidence="3" id="KW-0479">Metal-binding</keyword>
<feature type="compositionally biased region" description="Basic and acidic residues" evidence="8">
    <location>
        <begin position="221"/>
        <end position="245"/>
    </location>
</feature>
<dbReference type="InterPro" id="IPR037278">
    <property type="entry name" value="ARFGAP/RecO"/>
</dbReference>
<dbReference type="PANTHER" id="PTHR46419">
    <property type="entry name" value="ADP-RIBOSYLATION FACTOR GTPASE-ACTIVATING PROTEIN AGD5"/>
    <property type="match status" value="1"/>
</dbReference>
<evidence type="ECO:0000256" key="2">
    <source>
        <dbReference type="ARBA" id="ARBA00022468"/>
    </source>
</evidence>
<feature type="region of interest" description="Disordered" evidence="8">
    <location>
        <begin position="684"/>
        <end position="754"/>
    </location>
</feature>
<feature type="compositionally biased region" description="Basic and acidic residues" evidence="8">
    <location>
        <begin position="710"/>
        <end position="723"/>
    </location>
</feature>
<dbReference type="PANTHER" id="PTHR46419:SF3">
    <property type="entry name" value="ADP-RIBOSYLATION FACTOR GTPASE-ACTIVATING PROTEIN AGD15-RELATED"/>
    <property type="match status" value="1"/>
</dbReference>
<dbReference type="GO" id="GO:0005096">
    <property type="term" value="F:GTPase activator activity"/>
    <property type="evidence" value="ECO:0007669"/>
    <property type="project" value="UniProtKB-KW"/>
</dbReference>
<dbReference type="EMBL" id="CAJHUC010000341">
    <property type="protein sequence ID" value="CAD7695412.1"/>
    <property type="molecule type" value="Genomic_DNA"/>
</dbReference>
<dbReference type="SUPFAM" id="SSF57863">
    <property type="entry name" value="ArfGap/RecO-like zinc finger"/>
    <property type="match status" value="1"/>
</dbReference>
<evidence type="ECO:0000256" key="7">
    <source>
        <dbReference type="PROSITE-ProRule" id="PRU00288"/>
    </source>
</evidence>
<dbReference type="GO" id="GO:0008270">
    <property type="term" value="F:zinc ion binding"/>
    <property type="evidence" value="ECO:0007669"/>
    <property type="project" value="UniProtKB-KW"/>
</dbReference>
<keyword evidence="2" id="KW-0343">GTPase activation</keyword>
<dbReference type="InterPro" id="IPR008942">
    <property type="entry name" value="ENTH_VHS"/>
</dbReference>
<keyword evidence="6" id="KW-0968">Cytoplasmic vesicle</keyword>
<feature type="region of interest" description="Disordered" evidence="8">
    <location>
        <begin position="358"/>
        <end position="454"/>
    </location>
</feature>
<dbReference type="CDD" id="cd03571">
    <property type="entry name" value="ENTH"/>
    <property type="match status" value="1"/>
</dbReference>
<dbReference type="PROSITE" id="PS50115">
    <property type="entry name" value="ARFGAP"/>
    <property type="match status" value="1"/>
</dbReference>
<dbReference type="OrthoDB" id="10266696at2759"/>
<feature type="region of interest" description="Disordered" evidence="8">
    <location>
        <begin position="820"/>
        <end position="888"/>
    </location>
</feature>
<dbReference type="InterPro" id="IPR001164">
    <property type="entry name" value="ArfGAP_dom"/>
</dbReference>
<evidence type="ECO:0000259" key="9">
    <source>
        <dbReference type="PROSITE" id="PS50115"/>
    </source>
</evidence>
<proteinExistence type="predicted"/>
<gene>
    <name evidence="11" type="ORF">OSTQU699_LOCUS773</name>
</gene>
<keyword evidence="12" id="KW-1185">Reference proteome</keyword>
<feature type="domain" description="ENTH" evidence="10">
    <location>
        <begin position="36"/>
        <end position="169"/>
    </location>
</feature>
<feature type="domain" description="Arf-GAP" evidence="9">
    <location>
        <begin position="244"/>
        <end position="358"/>
    </location>
</feature>
<dbReference type="SUPFAM" id="SSF48464">
    <property type="entry name" value="ENTH/VHS domain"/>
    <property type="match status" value="1"/>
</dbReference>
<evidence type="ECO:0000256" key="8">
    <source>
        <dbReference type="SAM" id="MobiDB-lite"/>
    </source>
</evidence>
<dbReference type="SMART" id="SM00273">
    <property type="entry name" value="ENTH"/>
    <property type="match status" value="1"/>
</dbReference>
<feature type="compositionally biased region" description="Basic and acidic residues" evidence="8">
    <location>
        <begin position="183"/>
        <end position="193"/>
    </location>
</feature>
<dbReference type="Gene3D" id="1.25.40.90">
    <property type="match status" value="1"/>
</dbReference>
<dbReference type="Pfam" id="PF01417">
    <property type="entry name" value="ENTH"/>
    <property type="match status" value="1"/>
</dbReference>
<dbReference type="InterPro" id="IPR044520">
    <property type="entry name" value="ARF_GAP_AGD5/15"/>
</dbReference>
<comment type="subcellular location">
    <subcellularLocation>
        <location evidence="1">Cytoplasmic vesicle</location>
        <location evidence="1">Clathrin-coated vesicle</location>
    </subcellularLocation>
</comment>
<dbReference type="AlphaFoldDB" id="A0A8S1IKS5"/>
<evidence type="ECO:0000256" key="3">
    <source>
        <dbReference type="ARBA" id="ARBA00022723"/>
    </source>
</evidence>
<evidence type="ECO:0000259" key="10">
    <source>
        <dbReference type="PROSITE" id="PS50942"/>
    </source>
</evidence>
<feature type="compositionally biased region" description="Polar residues" evidence="8">
    <location>
        <begin position="380"/>
        <end position="392"/>
    </location>
</feature>
<feature type="region of interest" description="Disordered" evidence="8">
    <location>
        <begin position="906"/>
        <end position="935"/>
    </location>
</feature>
<dbReference type="PROSITE" id="PS50942">
    <property type="entry name" value="ENTH"/>
    <property type="match status" value="1"/>
</dbReference>
<dbReference type="SMART" id="SM00105">
    <property type="entry name" value="ArfGap"/>
    <property type="match status" value="1"/>
</dbReference>
<dbReference type="CDD" id="cd08204">
    <property type="entry name" value="ArfGap"/>
    <property type="match status" value="1"/>
</dbReference>
<dbReference type="PRINTS" id="PR00405">
    <property type="entry name" value="REVINTRACTNG"/>
</dbReference>
<accession>A0A8S1IKS5</accession>
<dbReference type="Proteomes" id="UP000708148">
    <property type="component" value="Unassembled WGS sequence"/>
</dbReference>
<reference evidence="11" key="1">
    <citation type="submission" date="2020-12" db="EMBL/GenBank/DDBJ databases">
        <authorList>
            <person name="Iha C."/>
        </authorList>
    </citation>
    <scope>NUCLEOTIDE SEQUENCE</scope>
</reference>
<keyword evidence="4 7" id="KW-0863">Zinc-finger</keyword>
<sequence>MAATWARRGPQGKQYNVSVRDAANWLRDYLTAIRHGQFHPFTPIERKAREATRNEAWGPTGTVLHELAEATMQSEYCQIIYAVVEARLKYPADKWRNVYKGLQVLEFLIKRGSDECVMIAQADLRPYVENVRNLEYIGPDGRDYGINVRVRADAIVRLLDNDQELKHERAQLRRRAQQFRGYSKQEMENHEGFGDLPPRSNSWAGRTQNTEGTGREACNSNDERQVARSRRPGEMKGVSESENKKQLRQLKQLLSSKSNRRCSDCLGEDHPSWASINCGVFLCMKCAGIHRGLGVHVSQVRSCTLDTWLPEQVKFMMQTGNRVANSYWEAKLPPNLKPGPDDPNLGKFIRRKYENREWADGPWPPARDALQNENVRPEPSGTSDTSVTSKSSLRIAKHPSMRSTKPPRGRSKQGRRPADSQFTESADSDATAGGHSDWVSSPASDQHGMRPASATPQMPLASVAMNSHQLQGQGIPRTSSFPDEDLVRFSNSGDGDFCSTRTQDNQYQRQGGQERRVQMLDMLYDTRGSRQQGFTRDTDGVIKTTELECDDDEEEAVIHTTELNLDDLDAGPARPALASADGILQSGGMAEYSSIPWLDGMQEMKGSPCDRPLQASGISAGQKRDERRGSGGRRSATPDSQGPHVSVTIKFGNGLGAVGAPSGSQAHPQTVTLPGYAHNSMGCARPSAPVYQQDRPHSRCSAASAGASRDPPDDTSSRGRNVEEPALASWDSQHGALSAVRPHSNNPFADPASSEAPYLSRVAEMWATASAPGGSPTAHSPACGSVNQHFGLQRRGSVHGVVMGVPTGKRREDGEYVADRSLGVQSSQSPGRPHRTGERAQSSAPGGVPFAWSSGSGFKQGGPAHRNVRRTAGAEGSSSDASEEVERMQYSQVEMLGLQGEKYRARGSGAYHSSQRRLAEMKGHRVGTSSGSGSG</sequence>
<comment type="caution">
    <text evidence="11">The sequence shown here is derived from an EMBL/GenBank/DDBJ whole genome shotgun (WGS) entry which is preliminary data.</text>
</comment>
<feature type="compositionally biased region" description="Polar residues" evidence="8">
    <location>
        <begin position="490"/>
        <end position="511"/>
    </location>
</feature>
<dbReference type="GO" id="GO:0030136">
    <property type="term" value="C:clathrin-coated vesicle"/>
    <property type="evidence" value="ECO:0007669"/>
    <property type="project" value="UniProtKB-SubCell"/>
</dbReference>
<feature type="compositionally biased region" description="Low complexity" evidence="8">
    <location>
        <begin position="699"/>
        <end position="709"/>
    </location>
</feature>
<evidence type="ECO:0000256" key="1">
    <source>
        <dbReference type="ARBA" id="ARBA00004132"/>
    </source>
</evidence>
<keyword evidence="5" id="KW-0862">Zinc</keyword>